<dbReference type="EMBL" id="BARV01040036">
    <property type="protein sequence ID" value="GAI50180.1"/>
    <property type="molecule type" value="Genomic_DNA"/>
</dbReference>
<sequence length="31" mass="3470">NRFDEKLVCPTCKGSGKCDHPENPKTKPLVK</sequence>
<protein>
    <submittedName>
        <fullName evidence="1">Uncharacterized protein</fullName>
    </submittedName>
</protein>
<gene>
    <name evidence="1" type="ORF">S06H3_61152</name>
</gene>
<name>X1QGM9_9ZZZZ</name>
<comment type="caution">
    <text evidence="1">The sequence shown here is derived from an EMBL/GenBank/DDBJ whole genome shotgun (WGS) entry which is preliminary data.</text>
</comment>
<feature type="non-terminal residue" evidence="1">
    <location>
        <position position="1"/>
    </location>
</feature>
<accession>X1QGM9</accession>
<dbReference type="AlphaFoldDB" id="X1QGM9"/>
<evidence type="ECO:0000313" key="1">
    <source>
        <dbReference type="EMBL" id="GAI50180.1"/>
    </source>
</evidence>
<reference evidence="1" key="1">
    <citation type="journal article" date="2014" name="Front. Microbiol.">
        <title>High frequency of phylogenetically diverse reductive dehalogenase-homologous genes in deep subseafloor sedimentary metagenomes.</title>
        <authorList>
            <person name="Kawai M."/>
            <person name="Futagami T."/>
            <person name="Toyoda A."/>
            <person name="Takaki Y."/>
            <person name="Nishi S."/>
            <person name="Hori S."/>
            <person name="Arai W."/>
            <person name="Tsubouchi T."/>
            <person name="Morono Y."/>
            <person name="Uchiyama I."/>
            <person name="Ito T."/>
            <person name="Fujiyama A."/>
            <person name="Inagaki F."/>
            <person name="Takami H."/>
        </authorList>
    </citation>
    <scope>NUCLEOTIDE SEQUENCE</scope>
    <source>
        <strain evidence="1">Expedition CK06-06</strain>
    </source>
</reference>
<proteinExistence type="predicted"/>
<organism evidence="1">
    <name type="scientific">marine sediment metagenome</name>
    <dbReference type="NCBI Taxonomy" id="412755"/>
    <lineage>
        <taxon>unclassified sequences</taxon>
        <taxon>metagenomes</taxon>
        <taxon>ecological metagenomes</taxon>
    </lineage>
</organism>